<protein>
    <submittedName>
        <fullName evidence="3">Phosphatase PAP2 family protein</fullName>
    </submittedName>
</protein>
<dbReference type="RefSeq" id="WP_304448830.1">
    <property type="nucleotide sequence ID" value="NZ_JARRAH010000001.1"/>
</dbReference>
<dbReference type="SUPFAM" id="SSF48317">
    <property type="entry name" value="Acid phosphatase/Vanadium-dependent haloperoxidase"/>
    <property type="match status" value="1"/>
</dbReference>
<organism evidence="3 4">
    <name type="scientific">Halomarina ordinaria</name>
    <dbReference type="NCBI Taxonomy" id="3033939"/>
    <lineage>
        <taxon>Archaea</taxon>
        <taxon>Methanobacteriati</taxon>
        <taxon>Methanobacteriota</taxon>
        <taxon>Stenosarchaea group</taxon>
        <taxon>Halobacteria</taxon>
        <taxon>Halobacteriales</taxon>
        <taxon>Natronomonadaceae</taxon>
        <taxon>Halomarina</taxon>
    </lineage>
</organism>
<dbReference type="Proteomes" id="UP001596406">
    <property type="component" value="Unassembled WGS sequence"/>
</dbReference>
<evidence type="ECO:0000259" key="2">
    <source>
        <dbReference type="SMART" id="SM00014"/>
    </source>
</evidence>
<dbReference type="SMART" id="SM00014">
    <property type="entry name" value="acidPPc"/>
    <property type="match status" value="1"/>
</dbReference>
<sequence>MYVSTVAVGRNLGVTAEIRDLLPEVAVTLFAVLTQLGDPWLLGLVTAGAYVGAERVPWLDRRRAALVVAAAITALALTTALKGLFAFPRPTVEAIPFRDALPSVVGAAYVDAATATGYGFPSGHAIGSTVVWGTLALVADVWTPRRRALAVATLVGVVSFSRLVLGVHYLVDVVAGVVLGVALIAVFVGLDAVERPVRALWLALVAALAAVWFDGGVTAAAELGAAAGALVGWTLVSRADWRSATALVAGGGALVLAAVLPVVLDGSWLGALLAVGAGAGVAAAVALPVVGRGREAVRAPG</sequence>
<feature type="transmembrane region" description="Helical" evidence="1">
    <location>
        <begin position="125"/>
        <end position="142"/>
    </location>
</feature>
<keyword evidence="1" id="KW-0812">Transmembrane</keyword>
<comment type="caution">
    <text evidence="3">The sequence shown here is derived from an EMBL/GenBank/DDBJ whole genome shotgun (WGS) entry which is preliminary data.</text>
</comment>
<accession>A0ABD5UCX1</accession>
<dbReference type="Gene3D" id="1.20.144.10">
    <property type="entry name" value="Phosphatidic acid phosphatase type 2/haloperoxidase"/>
    <property type="match status" value="1"/>
</dbReference>
<feature type="domain" description="Phosphatidic acid phosphatase type 2/haloperoxidase" evidence="2">
    <location>
        <begin position="64"/>
        <end position="188"/>
    </location>
</feature>
<name>A0ABD5UCX1_9EURY</name>
<dbReference type="PANTHER" id="PTHR14969">
    <property type="entry name" value="SPHINGOSINE-1-PHOSPHATE PHOSPHOHYDROLASE"/>
    <property type="match status" value="1"/>
</dbReference>
<proteinExistence type="predicted"/>
<dbReference type="InterPro" id="IPR036938">
    <property type="entry name" value="PAP2/HPO_sf"/>
</dbReference>
<feature type="transmembrane region" description="Helical" evidence="1">
    <location>
        <begin position="197"/>
        <end position="213"/>
    </location>
</feature>
<dbReference type="EMBL" id="JBHSXM010000001">
    <property type="protein sequence ID" value="MFC6837161.1"/>
    <property type="molecule type" value="Genomic_DNA"/>
</dbReference>
<keyword evidence="1" id="KW-1133">Transmembrane helix</keyword>
<evidence type="ECO:0000313" key="4">
    <source>
        <dbReference type="Proteomes" id="UP001596406"/>
    </source>
</evidence>
<gene>
    <name evidence="3" type="ORF">ACFQHK_11655</name>
</gene>
<evidence type="ECO:0000313" key="3">
    <source>
        <dbReference type="EMBL" id="MFC6837161.1"/>
    </source>
</evidence>
<evidence type="ECO:0000256" key="1">
    <source>
        <dbReference type="SAM" id="Phobius"/>
    </source>
</evidence>
<feature type="transmembrane region" description="Helical" evidence="1">
    <location>
        <begin position="149"/>
        <end position="167"/>
    </location>
</feature>
<keyword evidence="4" id="KW-1185">Reference proteome</keyword>
<dbReference type="Pfam" id="PF01569">
    <property type="entry name" value="PAP2"/>
    <property type="match status" value="1"/>
</dbReference>
<dbReference type="InterPro" id="IPR000326">
    <property type="entry name" value="PAP2/HPO"/>
</dbReference>
<dbReference type="AlphaFoldDB" id="A0ABD5UCX1"/>
<feature type="transmembrane region" description="Helical" evidence="1">
    <location>
        <begin position="243"/>
        <end position="263"/>
    </location>
</feature>
<feature type="transmembrane region" description="Helical" evidence="1">
    <location>
        <begin position="64"/>
        <end position="87"/>
    </location>
</feature>
<keyword evidence="1" id="KW-0472">Membrane</keyword>
<feature type="transmembrane region" description="Helical" evidence="1">
    <location>
        <begin position="269"/>
        <end position="290"/>
    </location>
</feature>
<feature type="transmembrane region" description="Helical" evidence="1">
    <location>
        <begin position="173"/>
        <end position="190"/>
    </location>
</feature>
<dbReference type="PANTHER" id="PTHR14969:SF13">
    <property type="entry name" value="AT30094P"/>
    <property type="match status" value="1"/>
</dbReference>
<reference evidence="3 4" key="1">
    <citation type="journal article" date="2019" name="Int. J. Syst. Evol. Microbiol.">
        <title>The Global Catalogue of Microorganisms (GCM) 10K type strain sequencing project: providing services to taxonomists for standard genome sequencing and annotation.</title>
        <authorList>
            <consortium name="The Broad Institute Genomics Platform"/>
            <consortium name="The Broad Institute Genome Sequencing Center for Infectious Disease"/>
            <person name="Wu L."/>
            <person name="Ma J."/>
        </authorList>
    </citation>
    <scope>NUCLEOTIDE SEQUENCE [LARGE SCALE GENOMIC DNA]</scope>
    <source>
        <strain evidence="3 4">PSRA2</strain>
    </source>
</reference>